<protein>
    <recommendedName>
        <fullName evidence="1">RNA-directed DNA polymerase</fullName>
        <ecNumber evidence="1">2.7.7.49</ecNumber>
    </recommendedName>
</protein>
<feature type="domain" description="Integrase catalytic" evidence="9">
    <location>
        <begin position="1002"/>
        <end position="1170"/>
    </location>
</feature>
<keyword evidence="7" id="KW-0695">RNA-directed DNA polymerase</keyword>
<name>A0A085MS24_9BILA</name>
<dbReference type="FunFam" id="1.10.340.70:FF:000003">
    <property type="entry name" value="Protein CBG25708"/>
    <property type="match status" value="1"/>
</dbReference>
<keyword evidence="3" id="KW-0548">Nucleotidyltransferase</keyword>
<dbReference type="InterPro" id="IPR036397">
    <property type="entry name" value="RNaseH_sf"/>
</dbReference>
<dbReference type="FunFam" id="3.30.70.270:FF:000020">
    <property type="entry name" value="Transposon Tf2-6 polyprotein-like Protein"/>
    <property type="match status" value="1"/>
</dbReference>
<gene>
    <name evidence="10" type="ORF">M514_02326</name>
</gene>
<dbReference type="InterPro" id="IPR041588">
    <property type="entry name" value="Integrase_H2C2"/>
</dbReference>
<evidence type="ECO:0000256" key="5">
    <source>
        <dbReference type="ARBA" id="ARBA00022759"/>
    </source>
</evidence>
<keyword evidence="2" id="KW-0808">Transferase</keyword>
<dbReference type="SUPFAM" id="SSF56672">
    <property type="entry name" value="DNA/RNA polymerases"/>
    <property type="match status" value="1"/>
</dbReference>
<evidence type="ECO:0000256" key="1">
    <source>
        <dbReference type="ARBA" id="ARBA00012493"/>
    </source>
</evidence>
<dbReference type="EMBL" id="KL367702">
    <property type="protein sequence ID" value="KFD60020.1"/>
    <property type="molecule type" value="Genomic_DNA"/>
</dbReference>
<keyword evidence="5" id="KW-0255">Endonuclease</keyword>
<dbReference type="Gene3D" id="3.30.420.10">
    <property type="entry name" value="Ribonuclease H-like superfamily/Ribonuclease H"/>
    <property type="match status" value="1"/>
</dbReference>
<dbReference type="FunFam" id="3.30.420.10:FF:000063">
    <property type="entry name" value="Retrovirus-related Pol polyprotein from transposon 297-like Protein"/>
    <property type="match status" value="1"/>
</dbReference>
<feature type="region of interest" description="Disordered" evidence="8">
    <location>
        <begin position="1462"/>
        <end position="1503"/>
    </location>
</feature>
<evidence type="ECO:0000256" key="7">
    <source>
        <dbReference type="ARBA" id="ARBA00022918"/>
    </source>
</evidence>
<dbReference type="Proteomes" id="UP000030758">
    <property type="component" value="Unassembled WGS sequence"/>
</dbReference>
<evidence type="ECO:0000256" key="8">
    <source>
        <dbReference type="SAM" id="MobiDB-lite"/>
    </source>
</evidence>
<evidence type="ECO:0000256" key="4">
    <source>
        <dbReference type="ARBA" id="ARBA00022722"/>
    </source>
</evidence>
<evidence type="ECO:0000256" key="2">
    <source>
        <dbReference type="ARBA" id="ARBA00022679"/>
    </source>
</evidence>
<dbReference type="GO" id="GO:0003964">
    <property type="term" value="F:RNA-directed DNA polymerase activity"/>
    <property type="evidence" value="ECO:0007669"/>
    <property type="project" value="UniProtKB-KW"/>
</dbReference>
<evidence type="ECO:0000256" key="6">
    <source>
        <dbReference type="ARBA" id="ARBA00022801"/>
    </source>
</evidence>
<dbReference type="PANTHER" id="PTHR37984:SF12">
    <property type="entry name" value="RIBONUCLEASE H"/>
    <property type="match status" value="1"/>
</dbReference>
<dbReference type="InterPro" id="IPR001584">
    <property type="entry name" value="Integrase_cat-core"/>
</dbReference>
<dbReference type="GO" id="GO:0004519">
    <property type="term" value="F:endonuclease activity"/>
    <property type="evidence" value="ECO:0007669"/>
    <property type="project" value="UniProtKB-KW"/>
</dbReference>
<dbReference type="Gene3D" id="3.30.70.270">
    <property type="match status" value="3"/>
</dbReference>
<dbReference type="Gene3D" id="3.10.10.10">
    <property type="entry name" value="HIV Type 1 Reverse Transcriptase, subunit A, domain 1"/>
    <property type="match status" value="1"/>
</dbReference>
<dbReference type="GO" id="GO:0042575">
    <property type="term" value="C:DNA polymerase complex"/>
    <property type="evidence" value="ECO:0007669"/>
    <property type="project" value="UniProtKB-ARBA"/>
</dbReference>
<dbReference type="InterPro" id="IPR012337">
    <property type="entry name" value="RNaseH-like_sf"/>
</dbReference>
<dbReference type="InterPro" id="IPR043128">
    <property type="entry name" value="Rev_trsase/Diguanyl_cyclase"/>
</dbReference>
<dbReference type="Pfam" id="PF17917">
    <property type="entry name" value="RT_RNaseH"/>
    <property type="match status" value="1"/>
</dbReference>
<dbReference type="CDD" id="cd09274">
    <property type="entry name" value="RNase_HI_RT_Ty3"/>
    <property type="match status" value="1"/>
</dbReference>
<dbReference type="PANTHER" id="PTHR37984">
    <property type="entry name" value="PROTEIN CBG26694"/>
    <property type="match status" value="1"/>
</dbReference>
<keyword evidence="6" id="KW-0378">Hydrolase</keyword>
<dbReference type="SUPFAM" id="SSF53098">
    <property type="entry name" value="Ribonuclease H-like"/>
    <property type="match status" value="1"/>
</dbReference>
<dbReference type="SUPFAM" id="SSF50630">
    <property type="entry name" value="Acid proteases"/>
    <property type="match status" value="1"/>
</dbReference>
<dbReference type="FunFam" id="3.10.20.370:FF:000001">
    <property type="entry name" value="Retrovirus-related Pol polyprotein from transposon 17.6-like protein"/>
    <property type="match status" value="1"/>
</dbReference>
<dbReference type="Gene3D" id="1.10.340.70">
    <property type="match status" value="1"/>
</dbReference>
<dbReference type="Gene3D" id="3.10.20.370">
    <property type="match status" value="1"/>
</dbReference>
<evidence type="ECO:0000313" key="10">
    <source>
        <dbReference type="EMBL" id="KFD60020.1"/>
    </source>
</evidence>
<keyword evidence="4" id="KW-0540">Nuclease</keyword>
<reference evidence="10" key="1">
    <citation type="journal article" date="2014" name="Nat. Genet.">
        <title>Genome and transcriptome of the porcine whipworm Trichuris suis.</title>
        <authorList>
            <person name="Jex A.R."/>
            <person name="Nejsum P."/>
            <person name="Schwarz E.M."/>
            <person name="Hu L."/>
            <person name="Young N.D."/>
            <person name="Hall R.S."/>
            <person name="Korhonen P.K."/>
            <person name="Liao S."/>
            <person name="Thamsborg S."/>
            <person name="Xia J."/>
            <person name="Xu P."/>
            <person name="Wang S."/>
            <person name="Scheerlinck J.P."/>
            <person name="Hofmann A."/>
            <person name="Sternberg P.W."/>
            <person name="Wang J."/>
            <person name="Gasser R.B."/>
        </authorList>
    </citation>
    <scope>NUCLEOTIDE SEQUENCE [LARGE SCALE GENOMIC DNA]</scope>
    <source>
        <strain evidence="10">DCEP-RM93F</strain>
    </source>
</reference>
<evidence type="ECO:0000256" key="3">
    <source>
        <dbReference type="ARBA" id="ARBA00022695"/>
    </source>
</evidence>
<sequence>MPTVGSIEPFDVTQPSSWDAYTERLKFFFEANQIRENDMKRATFFSACGLPTLSIAKSLVSPKSLSDISYDDIMGLLKSHFTPRPSVIYQRFHFQRRLQRDGEGVAAYVADLRRLADDCSFGPNLNERLRDQLVCGLKDLELQKRLLAHADPDLDSVIREAIAAESASSQAKDIRSAHGTPAETADTHHVRRGRNQRPPKAGEQDFAMPLSRNACAGCGGDHFRSQCPFRNAKCRRCARIGHIERVCRSNSAVSPPQSSARKNRAKKNLSANSLQPKSGDFSADAYRENSILFLTREEGKKTVTTVILNGAPCRMEVDSGSDFTIISMETYRSLWKSNGPPLEPCCQKIIDFQGHVVPLAGTCSVDVSYGRFKGRLRQYVAKGRRISLLGNSWFDTLGIRLVGIHHVDSEPIDCLVQEFSDIFENDMSTFGAYTGPPVTLHLDPTVAPILLKARRVPIALVPKIDAEIDRLIRHGILEPTDNPEWATPVVPIIKQNGEVRLCADYKCTINKALRQHPYPIPRVDRLLNLQAGGKIYAKLDLANAYLQIPVDPSAIRCMYCSRNLSIVYGKIATRHPGVTPYFDDILVKADSTATLVDRLPEIFSRFRSCGLRVRRDKCSFGVPSVEFLGYRLDESGIHPTEAKSKAIREAPAPTDKRQLQAFLRLLNFYHNFLKDKATVAEPLHQLLRANTKWKWTAEHDEAFQKVKQLLSDGSFLIGFDATFPIILTCDASQYGIGAVLAHLTREGREAPVAFHSRTMTPTERNYAQVDREALAVVSAVKKFHDYLYGHRFTIVTDHKPLLGLLTPSKVTPQMLSPRLLRWIQLLRAYDFELVYRPGSAIGHADELSRLPASTSDFSVPPLPEVSFLEELPSPPLRAADIASMSMKDPVISRVLNWAWKGWPSTPVEECFAPFVRRQHEISCHMGCLLWGNRVVIPEAGRNIVLDELHLGHPGIVRMKGLARSYVWWPGIDREIEERVKRCQACQETQHVMPRAPPHSWEVTRAPWSRVHLDFAGPFYSRHFLIVVDSYSKWLEVLPVPSPSSTALISGLRKLFATHGLPDTVVSDNGPAFVSSEFLEFLRRNGIRHARIAPYHPSSNGQAERMVQTSKEALRRLTSGDWNQRLASFLLSQHITPSVTTGRSPAELLMNRRLRSRLDRLHPDLSIDRQEKIDDSAPACKERVLVVNQPVAVRNFASDRKWLSGVHQVNSPCIGKLLEEYDELFSDSFGTGMGPPVTLYTDESVTPIQMSARRVPFALKQRIEEELNRLKKLSGHFMLFLPADPELWFARLDLFFRHRHARDEETMFELVLSAMTEETLGTLRDFMLTADQQTAPFTALRAACLERLVEDRAQRIRQAIIDEELSDRPPSVFLRRLQQLMPAGSNDGSESVIRQLFLSRLPHQVQTALLPFEGKPLPELARLADRILALRESQLSASPVCATTHGVAARLDDLEERVRQLTLHSNGAPRRLRSPDLTERCQQPRRSPSPGRSGRHVRRTYSPRGNSDIEQEAMCYYHRRFGRRARKCAPPCNWLNDSGAQC</sequence>
<dbReference type="EC" id="2.7.7.49" evidence="1"/>
<dbReference type="GO" id="GO:0015074">
    <property type="term" value="P:DNA integration"/>
    <property type="evidence" value="ECO:0007669"/>
    <property type="project" value="InterPro"/>
</dbReference>
<dbReference type="Gene3D" id="4.10.60.10">
    <property type="entry name" value="Zinc finger, CCHC-type"/>
    <property type="match status" value="1"/>
</dbReference>
<dbReference type="InterPro" id="IPR041373">
    <property type="entry name" value="RT_RNaseH"/>
</dbReference>
<dbReference type="Pfam" id="PF17921">
    <property type="entry name" value="Integrase_H2C2"/>
    <property type="match status" value="1"/>
</dbReference>
<dbReference type="GO" id="GO:0016787">
    <property type="term" value="F:hydrolase activity"/>
    <property type="evidence" value="ECO:0007669"/>
    <property type="project" value="UniProtKB-KW"/>
</dbReference>
<dbReference type="PROSITE" id="PS50994">
    <property type="entry name" value="INTEGRASE"/>
    <property type="match status" value="1"/>
</dbReference>
<evidence type="ECO:0000259" key="9">
    <source>
        <dbReference type="PROSITE" id="PS50994"/>
    </source>
</evidence>
<feature type="region of interest" description="Disordered" evidence="8">
    <location>
        <begin position="248"/>
        <end position="276"/>
    </location>
</feature>
<dbReference type="InterPro" id="IPR043502">
    <property type="entry name" value="DNA/RNA_pol_sf"/>
</dbReference>
<dbReference type="Pfam" id="PF23055">
    <property type="entry name" value="DUF7041"/>
    <property type="match status" value="1"/>
</dbReference>
<feature type="region of interest" description="Disordered" evidence="8">
    <location>
        <begin position="168"/>
        <end position="206"/>
    </location>
</feature>
<organism evidence="10">
    <name type="scientific">Trichuris suis</name>
    <name type="common">pig whipworm</name>
    <dbReference type="NCBI Taxonomy" id="68888"/>
    <lineage>
        <taxon>Eukaryota</taxon>
        <taxon>Metazoa</taxon>
        <taxon>Ecdysozoa</taxon>
        <taxon>Nematoda</taxon>
        <taxon>Enoplea</taxon>
        <taxon>Dorylaimia</taxon>
        <taxon>Trichinellida</taxon>
        <taxon>Trichuridae</taxon>
        <taxon>Trichuris</taxon>
    </lineage>
</organism>
<dbReference type="GO" id="GO:0003676">
    <property type="term" value="F:nucleic acid binding"/>
    <property type="evidence" value="ECO:0007669"/>
    <property type="project" value="InterPro"/>
</dbReference>
<feature type="compositionally biased region" description="Polar residues" evidence="8">
    <location>
        <begin position="248"/>
        <end position="260"/>
    </location>
</feature>
<dbReference type="CDD" id="cd01647">
    <property type="entry name" value="RT_LTR"/>
    <property type="match status" value="1"/>
</dbReference>
<dbReference type="InterPro" id="IPR021109">
    <property type="entry name" value="Peptidase_aspartic_dom_sf"/>
</dbReference>
<dbReference type="Pfam" id="PF00665">
    <property type="entry name" value="rve"/>
    <property type="match status" value="1"/>
</dbReference>
<dbReference type="InterPro" id="IPR055469">
    <property type="entry name" value="DUF7041"/>
</dbReference>
<accession>A0A085MS24</accession>
<proteinExistence type="predicted"/>
<dbReference type="InterPro" id="IPR050951">
    <property type="entry name" value="Retrovirus_Pol_polyprotein"/>
</dbReference>